<accession>A0ABP7DCN1</accession>
<dbReference type="Gene3D" id="3.20.20.140">
    <property type="entry name" value="Metal-dependent hydrolases"/>
    <property type="match status" value="1"/>
</dbReference>
<evidence type="ECO:0000256" key="1">
    <source>
        <dbReference type="ARBA" id="ARBA00022801"/>
    </source>
</evidence>
<dbReference type="Pfam" id="PF01979">
    <property type="entry name" value="Amidohydro_1"/>
    <property type="match status" value="1"/>
</dbReference>
<dbReference type="Proteomes" id="UP001500051">
    <property type="component" value="Unassembled WGS sequence"/>
</dbReference>
<proteinExistence type="predicted"/>
<dbReference type="PANTHER" id="PTHR43794">
    <property type="entry name" value="AMINOHYDROLASE SSNA-RELATED"/>
    <property type="match status" value="1"/>
</dbReference>
<evidence type="ECO:0000259" key="2">
    <source>
        <dbReference type="Pfam" id="PF01979"/>
    </source>
</evidence>
<keyword evidence="1" id="KW-0378">Hydrolase</keyword>
<dbReference type="InterPro" id="IPR050287">
    <property type="entry name" value="MTA/SAH_deaminase"/>
</dbReference>
<dbReference type="SUPFAM" id="SSF51338">
    <property type="entry name" value="Composite domain of metallo-dependent hydrolases"/>
    <property type="match status" value="1"/>
</dbReference>
<protein>
    <submittedName>
        <fullName evidence="3">Formimidoylglutamate deiminase</fullName>
    </submittedName>
</protein>
<gene>
    <name evidence="3" type="ORF">GCM10022204_21470</name>
</gene>
<reference evidence="4" key="1">
    <citation type="journal article" date="2019" name="Int. J. Syst. Evol. Microbiol.">
        <title>The Global Catalogue of Microorganisms (GCM) 10K type strain sequencing project: providing services to taxonomists for standard genome sequencing and annotation.</title>
        <authorList>
            <consortium name="The Broad Institute Genomics Platform"/>
            <consortium name="The Broad Institute Genome Sequencing Center for Infectious Disease"/>
            <person name="Wu L."/>
            <person name="Ma J."/>
        </authorList>
    </citation>
    <scope>NUCLEOTIDE SEQUENCE [LARGE SCALE GENOMIC DNA]</scope>
    <source>
        <strain evidence="4">JCM 16548</strain>
    </source>
</reference>
<dbReference type="InterPro" id="IPR006680">
    <property type="entry name" value="Amidohydro-rel"/>
</dbReference>
<evidence type="ECO:0000313" key="4">
    <source>
        <dbReference type="Proteomes" id="UP001500051"/>
    </source>
</evidence>
<sequence length="445" mass="46716">MTSYWVPAAHLPDRVAARVRITEQAGVITGVAGGVDPAGTDSLLDGIAVPGLANAHSHAFHRALRGRTHADGGTFWTWRQQMYALASRLDPDRYFALARAVYAEMVLAGMTVVGEFHYLHHDDRGSRYVDPNAMGETLVAAAAEAGIRLTLLDVCYLSGGLSEAGHQSLDPVQRRFSDVTVDGWADRVGAFADRHAGSATVRVAAAVHSVRAVPEPGLARLAAVRPDGPLHVHLSEQPAENAAVRAFYGCTPTELLHRTGLLGPATTAVHATHLRASDVLLLGGTRTGVCVCPTTERDLADGIGPAHALGRAGSPLCLGSDQHAVIDGFEELRGLEMHERLSTGQRGRFAPAELVTIAAANGHTALGWDRGGRLTVGAPADLVIIDPASVRTAGSHPAQIHYSAAASDVRDVIIGGRHVVRDGTHRLGDIGSLLTAALTDLGDPS</sequence>
<dbReference type="EMBL" id="BAAAYX010000005">
    <property type="protein sequence ID" value="GAA3703855.1"/>
    <property type="molecule type" value="Genomic_DNA"/>
</dbReference>
<dbReference type="InterPro" id="IPR010252">
    <property type="entry name" value="HutF"/>
</dbReference>
<dbReference type="SUPFAM" id="SSF51556">
    <property type="entry name" value="Metallo-dependent hydrolases"/>
    <property type="match status" value="1"/>
</dbReference>
<dbReference type="InterPro" id="IPR032466">
    <property type="entry name" value="Metal_Hydrolase"/>
</dbReference>
<keyword evidence="4" id="KW-1185">Reference proteome</keyword>
<organism evidence="3 4">
    <name type="scientific">Microlunatus aurantiacus</name>
    <dbReference type="NCBI Taxonomy" id="446786"/>
    <lineage>
        <taxon>Bacteria</taxon>
        <taxon>Bacillati</taxon>
        <taxon>Actinomycetota</taxon>
        <taxon>Actinomycetes</taxon>
        <taxon>Propionibacteriales</taxon>
        <taxon>Propionibacteriaceae</taxon>
        <taxon>Microlunatus</taxon>
    </lineage>
</organism>
<dbReference type="Gene3D" id="2.30.40.10">
    <property type="entry name" value="Urease, subunit C, domain 1"/>
    <property type="match status" value="1"/>
</dbReference>
<dbReference type="InterPro" id="IPR011059">
    <property type="entry name" value="Metal-dep_hydrolase_composite"/>
</dbReference>
<name>A0ABP7DCN1_9ACTN</name>
<comment type="caution">
    <text evidence="3">The sequence shown here is derived from an EMBL/GenBank/DDBJ whole genome shotgun (WGS) entry which is preliminary data.</text>
</comment>
<feature type="domain" description="Amidohydrolase-related" evidence="2">
    <location>
        <begin position="47"/>
        <end position="418"/>
    </location>
</feature>
<dbReference type="NCBIfam" id="NF006681">
    <property type="entry name" value="PRK09229.1-2"/>
    <property type="match status" value="1"/>
</dbReference>
<evidence type="ECO:0000313" key="3">
    <source>
        <dbReference type="EMBL" id="GAA3703855.1"/>
    </source>
</evidence>
<dbReference type="RefSeq" id="WP_344812342.1">
    <property type="nucleotide sequence ID" value="NZ_BAAAYX010000005.1"/>
</dbReference>
<dbReference type="PANTHER" id="PTHR43794:SF11">
    <property type="entry name" value="AMIDOHYDROLASE-RELATED DOMAIN-CONTAINING PROTEIN"/>
    <property type="match status" value="1"/>
</dbReference>
<dbReference type="NCBIfam" id="TIGR02022">
    <property type="entry name" value="hutF"/>
    <property type="match status" value="1"/>
</dbReference>